<dbReference type="Pfam" id="PF25954">
    <property type="entry name" value="Beta-barrel_RND_2"/>
    <property type="match status" value="1"/>
</dbReference>
<dbReference type="EMBL" id="CP001344">
    <property type="protein sequence ID" value="ACL44409.1"/>
    <property type="molecule type" value="Genomic_DNA"/>
</dbReference>
<dbReference type="OrthoDB" id="505602at2"/>
<dbReference type="Gene3D" id="2.40.50.100">
    <property type="match status" value="2"/>
</dbReference>
<dbReference type="STRING" id="395961.Cyan7425_2046"/>
<evidence type="ECO:0000259" key="4">
    <source>
        <dbReference type="Pfam" id="PF25989"/>
    </source>
</evidence>
<feature type="coiled-coil region" evidence="2">
    <location>
        <begin position="193"/>
        <end position="227"/>
    </location>
</feature>
<name>B8HU64_CYAP4</name>
<reference evidence="5" key="1">
    <citation type="submission" date="2009-01" db="EMBL/GenBank/DDBJ databases">
        <title>Complete sequence of chromosome Cyanothece sp. PCC 7425.</title>
        <authorList>
            <consortium name="US DOE Joint Genome Institute"/>
            <person name="Lucas S."/>
            <person name="Copeland A."/>
            <person name="Lapidus A."/>
            <person name="Glavina del Rio T."/>
            <person name="Dalin E."/>
            <person name="Tice H."/>
            <person name="Bruce D."/>
            <person name="Goodwin L."/>
            <person name="Pitluck S."/>
            <person name="Sims D."/>
            <person name="Meineke L."/>
            <person name="Brettin T."/>
            <person name="Detter J.C."/>
            <person name="Han C."/>
            <person name="Larimer F."/>
            <person name="Land M."/>
            <person name="Hauser L."/>
            <person name="Kyrpides N."/>
            <person name="Ovchinnikova G."/>
            <person name="Liberton M."/>
            <person name="Stoeckel J."/>
            <person name="Banerjee A."/>
            <person name="Singh A."/>
            <person name="Page L."/>
            <person name="Sato H."/>
            <person name="Zhao L."/>
            <person name="Sherman L."/>
            <person name="Pakrasi H."/>
            <person name="Richardson P."/>
        </authorList>
    </citation>
    <scope>NUCLEOTIDE SEQUENCE</scope>
    <source>
        <strain evidence="5">PCC 7425</strain>
    </source>
</reference>
<sequence>MTNPSSEHLPQKKPWPGQLSPKLVGLLAGGLLLTTGGIFALQNFFSHSTQEETTAQTPPIAVQTLTVQPRSLAQTLTLSGTVQPIQQAILSTRVSGRIIYLPVEAGDRVRKGQVLARINVMEMVAQTSQAQAGVAQAQANLAQAQAGVAQAQAGLNQQLAQRLDVLSALKLARIEQKRMADLLKEGAVSQQQLDLANTALEQAQAKLAQVDANIRQAQATINQSQAAIAQSLAAVRQAESGVTAASVNQSYGTIVAPFDGIVTAKLAYEGETTNPFSMNGTELLKLENPHRLQLEITVPEANRQYVQVGQSVRVQLGTNQPPFQAVITQIIPAADPNSRSFIVKIPLPPSAEMMSGMFGRIELSTGTRAEAITIPTTALFRRGQLEGVYIVGNNNQAEIRWVKTGKTQNNQVEIVSGLSQGDRLITSNLSPLADGQTVKVIR</sequence>
<dbReference type="InterPro" id="IPR006143">
    <property type="entry name" value="RND_pump_MFP"/>
</dbReference>
<evidence type="ECO:0000256" key="1">
    <source>
        <dbReference type="ARBA" id="ARBA00009477"/>
    </source>
</evidence>
<dbReference type="InterPro" id="IPR058637">
    <property type="entry name" value="YknX-like_C"/>
</dbReference>
<evidence type="ECO:0000313" key="5">
    <source>
        <dbReference type="EMBL" id="ACL44409.1"/>
    </source>
</evidence>
<dbReference type="Gene3D" id="2.40.30.170">
    <property type="match status" value="1"/>
</dbReference>
<proteinExistence type="inferred from homology"/>
<keyword evidence="2" id="KW-0175">Coiled coil</keyword>
<organism evidence="5">
    <name type="scientific">Cyanothece sp. (strain PCC 7425 / ATCC 29141)</name>
    <dbReference type="NCBI Taxonomy" id="395961"/>
    <lineage>
        <taxon>Bacteria</taxon>
        <taxon>Bacillati</taxon>
        <taxon>Cyanobacteriota</taxon>
        <taxon>Cyanophyceae</taxon>
        <taxon>Gomontiellales</taxon>
        <taxon>Cyanothecaceae</taxon>
        <taxon>Cyanothece</taxon>
    </lineage>
</organism>
<dbReference type="AlphaFoldDB" id="B8HU64"/>
<protein>
    <submittedName>
        <fullName evidence="5">Efflux transporter, RND family, MFP subunit</fullName>
    </submittedName>
</protein>
<dbReference type="SUPFAM" id="SSF111369">
    <property type="entry name" value="HlyD-like secretion proteins"/>
    <property type="match status" value="2"/>
</dbReference>
<dbReference type="eggNOG" id="COG0845">
    <property type="taxonomic scope" value="Bacteria"/>
</dbReference>
<dbReference type="NCBIfam" id="TIGR01730">
    <property type="entry name" value="RND_mfp"/>
    <property type="match status" value="1"/>
</dbReference>
<dbReference type="InterPro" id="IPR058792">
    <property type="entry name" value="Beta-barrel_RND_2"/>
</dbReference>
<dbReference type="KEGG" id="cyn:Cyan7425_2046"/>
<comment type="similarity">
    <text evidence="1">Belongs to the membrane fusion protein (MFP) (TC 8.A.1) family.</text>
</comment>
<accession>B8HU64</accession>
<feature type="domain" description="CusB-like beta-barrel" evidence="3">
    <location>
        <begin position="294"/>
        <end position="365"/>
    </location>
</feature>
<evidence type="ECO:0000259" key="3">
    <source>
        <dbReference type="Pfam" id="PF25954"/>
    </source>
</evidence>
<gene>
    <name evidence="5" type="ordered locus">Cyan7425_2046</name>
</gene>
<dbReference type="GO" id="GO:0015562">
    <property type="term" value="F:efflux transmembrane transporter activity"/>
    <property type="evidence" value="ECO:0007669"/>
    <property type="project" value="TreeGrafter"/>
</dbReference>
<feature type="domain" description="YknX-like C-terminal permuted SH3-like" evidence="4">
    <location>
        <begin position="371"/>
        <end position="440"/>
    </location>
</feature>
<dbReference type="Pfam" id="PF25989">
    <property type="entry name" value="YknX_C"/>
    <property type="match status" value="1"/>
</dbReference>
<dbReference type="Gene3D" id="1.10.287.470">
    <property type="entry name" value="Helix hairpin bin"/>
    <property type="match status" value="2"/>
</dbReference>
<dbReference type="HOGENOM" id="CLU_018816_1_4_3"/>
<evidence type="ECO:0000256" key="2">
    <source>
        <dbReference type="SAM" id="Coils"/>
    </source>
</evidence>
<dbReference type="GO" id="GO:1990281">
    <property type="term" value="C:efflux pump complex"/>
    <property type="evidence" value="ECO:0007669"/>
    <property type="project" value="TreeGrafter"/>
</dbReference>
<dbReference type="PANTHER" id="PTHR30469:SF38">
    <property type="entry name" value="HLYD FAMILY SECRETION PROTEIN"/>
    <property type="match status" value="1"/>
</dbReference>
<dbReference type="Gene3D" id="2.40.420.20">
    <property type="match status" value="1"/>
</dbReference>
<dbReference type="PANTHER" id="PTHR30469">
    <property type="entry name" value="MULTIDRUG RESISTANCE PROTEIN MDTA"/>
    <property type="match status" value="1"/>
</dbReference>